<keyword evidence="4" id="KW-1185">Reference proteome</keyword>
<dbReference type="Proteomes" id="UP001314170">
    <property type="component" value="Unassembled WGS sequence"/>
</dbReference>
<dbReference type="EMBL" id="CAWUPB010000913">
    <property type="protein sequence ID" value="CAK7329732.1"/>
    <property type="molecule type" value="Genomic_DNA"/>
</dbReference>
<reference evidence="3 4" key="1">
    <citation type="submission" date="2024-01" db="EMBL/GenBank/DDBJ databases">
        <authorList>
            <person name="Waweru B."/>
        </authorList>
    </citation>
    <scope>NUCLEOTIDE SEQUENCE [LARGE SCALE GENOMIC DNA]</scope>
</reference>
<organism evidence="3 4">
    <name type="scientific">Dovyalis caffra</name>
    <dbReference type="NCBI Taxonomy" id="77055"/>
    <lineage>
        <taxon>Eukaryota</taxon>
        <taxon>Viridiplantae</taxon>
        <taxon>Streptophyta</taxon>
        <taxon>Embryophyta</taxon>
        <taxon>Tracheophyta</taxon>
        <taxon>Spermatophyta</taxon>
        <taxon>Magnoliopsida</taxon>
        <taxon>eudicotyledons</taxon>
        <taxon>Gunneridae</taxon>
        <taxon>Pentapetalae</taxon>
        <taxon>rosids</taxon>
        <taxon>fabids</taxon>
        <taxon>Malpighiales</taxon>
        <taxon>Salicaceae</taxon>
        <taxon>Flacourtieae</taxon>
        <taxon>Dovyalis</taxon>
    </lineage>
</organism>
<sequence length="480" mass="53850">MVAACCREGEMEMALGFFWSKSELNDSVSWNTLISGYVQNSYPVEALKLFVCMGENGVKWNEHTFGSVLSACADLRNSKIGKEMHAWILKNGLNSNAFVESGIVDVYCKCGNMKYAESLHLTSGIGNSFSITSMIVGYSSQGNMVEARRLFDSLEEKNSVVWVALFSGYVKLKQCVSIFELLSEYIAKEAVIPDAMFLVSALSVCAFQAAIGPGKQIHGYLFRMRVEMDMKMTTSMIDMYSKCGSIPYAEKMFLNVIERDLVLYNVMIAGYAHHGYGIKAINLFQEMFEGGIGPDAVTFVALLSACRHRGLVDLGEKAFYSMMEDYHILPETDHYACMIDLYGRASQLEKMVLFIQRIPREHLDAAVVGSFLNACRLNNNKELAREAEEKLLKIEGDSGARYVQLANVYAAEGNWAEMGRIRKEMRGKEARKFAGCSWVCLDNGVHTFTSDNRTHSKAESIYSMLDFLTKELYEITRAFC</sequence>
<evidence type="ECO:0008006" key="5">
    <source>
        <dbReference type="Google" id="ProtNLM"/>
    </source>
</evidence>
<evidence type="ECO:0000256" key="1">
    <source>
        <dbReference type="ARBA" id="ARBA00022737"/>
    </source>
</evidence>
<name>A0AAV1R7E1_9ROSI</name>
<dbReference type="Pfam" id="PF01535">
    <property type="entry name" value="PPR"/>
    <property type="match status" value="3"/>
</dbReference>
<dbReference type="Gene3D" id="1.25.40.10">
    <property type="entry name" value="Tetratricopeptide repeat domain"/>
    <property type="match status" value="4"/>
</dbReference>
<keyword evidence="1" id="KW-0677">Repeat</keyword>
<evidence type="ECO:0000313" key="3">
    <source>
        <dbReference type="EMBL" id="CAK7329732.1"/>
    </source>
</evidence>
<dbReference type="InterPro" id="IPR046848">
    <property type="entry name" value="E_motif"/>
</dbReference>
<comment type="caution">
    <text evidence="3">The sequence shown here is derived from an EMBL/GenBank/DDBJ whole genome shotgun (WGS) entry which is preliminary data.</text>
</comment>
<proteinExistence type="predicted"/>
<dbReference type="Pfam" id="PF13041">
    <property type="entry name" value="PPR_2"/>
    <property type="match status" value="2"/>
</dbReference>
<feature type="repeat" description="PPR" evidence="2">
    <location>
        <begin position="260"/>
        <end position="294"/>
    </location>
</feature>
<dbReference type="NCBIfam" id="TIGR00756">
    <property type="entry name" value="PPR"/>
    <property type="match status" value="3"/>
</dbReference>
<evidence type="ECO:0000313" key="4">
    <source>
        <dbReference type="Proteomes" id="UP001314170"/>
    </source>
</evidence>
<feature type="repeat" description="PPR" evidence="2">
    <location>
        <begin position="127"/>
        <end position="161"/>
    </location>
</feature>
<dbReference type="InterPro" id="IPR011990">
    <property type="entry name" value="TPR-like_helical_dom_sf"/>
</dbReference>
<protein>
    <recommendedName>
        <fullName evidence="5">Pentatricopeptide repeat-containing protein</fullName>
    </recommendedName>
</protein>
<dbReference type="GO" id="GO:0003723">
    <property type="term" value="F:RNA binding"/>
    <property type="evidence" value="ECO:0007669"/>
    <property type="project" value="InterPro"/>
</dbReference>
<dbReference type="PANTHER" id="PTHR47926">
    <property type="entry name" value="PENTATRICOPEPTIDE REPEAT-CONTAINING PROTEIN"/>
    <property type="match status" value="1"/>
</dbReference>
<dbReference type="GO" id="GO:0009451">
    <property type="term" value="P:RNA modification"/>
    <property type="evidence" value="ECO:0007669"/>
    <property type="project" value="InterPro"/>
</dbReference>
<dbReference type="FunFam" id="1.25.40.10:FF:003306">
    <property type="entry name" value="Uncharacterized protein"/>
    <property type="match status" value="1"/>
</dbReference>
<gene>
    <name evidence="3" type="ORF">DCAF_LOCUS7489</name>
</gene>
<dbReference type="InterPro" id="IPR002885">
    <property type="entry name" value="PPR_rpt"/>
</dbReference>
<evidence type="ECO:0000256" key="2">
    <source>
        <dbReference type="PROSITE-ProRule" id="PRU00708"/>
    </source>
</evidence>
<dbReference type="PANTHER" id="PTHR47926:SF387">
    <property type="entry name" value="PENTATRICOPEPTIDE REPEAT-CONTAINING PROTEIN"/>
    <property type="match status" value="1"/>
</dbReference>
<dbReference type="InterPro" id="IPR046960">
    <property type="entry name" value="PPR_At4g14850-like_plant"/>
</dbReference>
<dbReference type="AlphaFoldDB" id="A0AAV1R7E1"/>
<accession>A0AAV1R7E1</accession>
<dbReference type="Pfam" id="PF20431">
    <property type="entry name" value="E_motif"/>
    <property type="match status" value="1"/>
</dbReference>
<feature type="repeat" description="PPR" evidence="2">
    <location>
        <begin position="26"/>
        <end position="60"/>
    </location>
</feature>
<dbReference type="FunFam" id="1.25.40.10:FF:000090">
    <property type="entry name" value="Pentatricopeptide repeat-containing protein, chloroplastic"/>
    <property type="match status" value="1"/>
</dbReference>
<dbReference type="PROSITE" id="PS51375">
    <property type="entry name" value="PPR"/>
    <property type="match status" value="3"/>
</dbReference>